<dbReference type="Proteomes" id="UP000234433">
    <property type="component" value="Unassembled WGS sequence"/>
</dbReference>
<feature type="region of interest" description="Disordered" evidence="1">
    <location>
        <begin position="429"/>
        <end position="466"/>
    </location>
</feature>
<dbReference type="EMBL" id="FXZD01000008">
    <property type="protein sequence ID" value="SMX99481.1"/>
    <property type="molecule type" value="Genomic_DNA"/>
</dbReference>
<dbReference type="Gene3D" id="2.30.30.130">
    <property type="entry name" value="Transposase, Mu, C-terminal"/>
    <property type="match status" value="1"/>
</dbReference>
<dbReference type="PANTHER" id="PTHR35004">
    <property type="entry name" value="TRANSPOSASE RV3428C-RELATED"/>
    <property type="match status" value="1"/>
</dbReference>
<dbReference type="SUPFAM" id="SSF46689">
    <property type="entry name" value="Homeodomain-like"/>
    <property type="match status" value="1"/>
</dbReference>
<dbReference type="InterPro" id="IPR009004">
    <property type="entry name" value="Transposase_Mu_C"/>
</dbReference>
<dbReference type="Pfam" id="PF09299">
    <property type="entry name" value="Mu-transpos_C"/>
    <property type="match status" value="1"/>
</dbReference>
<dbReference type="InterPro" id="IPR012337">
    <property type="entry name" value="RNaseH-like_sf"/>
</dbReference>
<dbReference type="InterPro" id="IPR009057">
    <property type="entry name" value="Homeodomain-like_sf"/>
</dbReference>
<dbReference type="InterPro" id="IPR015378">
    <property type="entry name" value="Transposase-like_Mu_C"/>
</dbReference>
<proteinExistence type="predicted"/>
<sequence length="480" mass="53610">MAQMSPQERLTLLRQHQDGAPWTRIAAESGVPVRTLARWAAQYRADPASRGLQRLRRADHGTRRIPPELVEMIEALALRRPEPTAAFVHRRVSDIAENQGLTAPSYSSVRAIIGAIDPGLRTLAQHGDAAYRDQFEAVLRRAAARPNEQWQADHTLLDIAILDTTGTPARPWLTVLLDDHSRAVAGYTLFLGAPSSEQTALALHQAVHHKTNPAWPVCGLPDVLYSDHGSDFTSARLERVCLDTQIQLVHSRIGIPQGRGKIERFYGSITTELLPHLPGHIPHGTKGEPLTTPTLSLEQLDAILERFIVTEYHQRPHSETHQAPAHRWAASGFIPRAPARPEDLDLLLLTAATTRKVQRDGIQFASTRYVSPVLAAYVGEHVTVRFNPRDVGEIRVYFNDEFLCRAIAPELAADSISLRELQAARSRRRRDLKRQLRHRRSLADALPTDTRYVPPEPPAVEPVSVDEVPPRHGLRLYATE</sequence>
<evidence type="ECO:0000256" key="1">
    <source>
        <dbReference type="SAM" id="MobiDB-lite"/>
    </source>
</evidence>
<protein>
    <submittedName>
        <fullName evidence="3">Putative transposase</fullName>
    </submittedName>
</protein>
<dbReference type="Gene3D" id="3.30.420.10">
    <property type="entry name" value="Ribonuclease H-like superfamily/Ribonuclease H"/>
    <property type="match status" value="1"/>
</dbReference>
<reference evidence="3 4" key="1">
    <citation type="submission" date="2017-03" db="EMBL/GenBank/DDBJ databases">
        <authorList>
            <person name="Afonso C.L."/>
            <person name="Miller P.J."/>
            <person name="Scott M.A."/>
            <person name="Spackman E."/>
            <person name="Goraichik I."/>
            <person name="Dimitrov K.M."/>
            <person name="Suarez D.L."/>
            <person name="Swayne D.E."/>
        </authorList>
    </citation>
    <scope>NUCLEOTIDE SEQUENCE [LARGE SCALE GENOMIC DNA]</scope>
    <source>
        <strain evidence="3 4">CNRZ 918</strain>
    </source>
</reference>
<accession>A0A2H1KI93</accession>
<organism evidence="3 4">
    <name type="scientific">Brevibacterium antiquum CNRZ 918</name>
    <dbReference type="NCBI Taxonomy" id="1255637"/>
    <lineage>
        <taxon>Bacteria</taxon>
        <taxon>Bacillati</taxon>
        <taxon>Actinomycetota</taxon>
        <taxon>Actinomycetes</taxon>
        <taxon>Micrococcales</taxon>
        <taxon>Brevibacteriaceae</taxon>
        <taxon>Brevibacterium</taxon>
    </lineage>
</organism>
<evidence type="ECO:0000313" key="4">
    <source>
        <dbReference type="Proteomes" id="UP000234433"/>
    </source>
</evidence>
<evidence type="ECO:0000259" key="2">
    <source>
        <dbReference type="PROSITE" id="PS50994"/>
    </source>
</evidence>
<evidence type="ECO:0000313" key="3">
    <source>
        <dbReference type="EMBL" id="SMX99481.1"/>
    </source>
</evidence>
<dbReference type="GO" id="GO:0015074">
    <property type="term" value="P:DNA integration"/>
    <property type="evidence" value="ECO:0007669"/>
    <property type="project" value="InterPro"/>
</dbReference>
<name>A0A2H1KI93_9MICO</name>
<dbReference type="PROSITE" id="PS50994">
    <property type="entry name" value="INTEGRASE"/>
    <property type="match status" value="1"/>
</dbReference>
<dbReference type="RefSeq" id="WP_233430475.1">
    <property type="nucleotide sequence ID" value="NZ_FXZD01000008.1"/>
</dbReference>
<dbReference type="Pfam" id="PF13384">
    <property type="entry name" value="HTH_23"/>
    <property type="match status" value="1"/>
</dbReference>
<feature type="domain" description="Integrase catalytic" evidence="2">
    <location>
        <begin position="142"/>
        <end position="332"/>
    </location>
</feature>
<feature type="compositionally biased region" description="Basic residues" evidence="1">
    <location>
        <begin position="429"/>
        <end position="440"/>
    </location>
</feature>
<dbReference type="SUPFAM" id="SSF50610">
    <property type="entry name" value="mu transposase, C-terminal domain"/>
    <property type="match status" value="1"/>
</dbReference>
<dbReference type="InterPro" id="IPR036397">
    <property type="entry name" value="RNaseH_sf"/>
</dbReference>
<dbReference type="InterPro" id="IPR001584">
    <property type="entry name" value="Integrase_cat-core"/>
</dbReference>
<dbReference type="Pfam" id="PF00665">
    <property type="entry name" value="rve"/>
    <property type="match status" value="1"/>
</dbReference>
<gene>
    <name evidence="3" type="ORF">BANT918_02432</name>
</gene>
<dbReference type="SUPFAM" id="SSF53098">
    <property type="entry name" value="Ribonuclease H-like"/>
    <property type="match status" value="1"/>
</dbReference>
<dbReference type="PANTHER" id="PTHR35004:SF6">
    <property type="entry name" value="TRANSPOSASE"/>
    <property type="match status" value="1"/>
</dbReference>
<dbReference type="Gene3D" id="1.10.10.60">
    <property type="entry name" value="Homeodomain-like"/>
    <property type="match status" value="1"/>
</dbReference>
<dbReference type="AlphaFoldDB" id="A0A2H1KI93"/>
<dbReference type="GO" id="GO:0003676">
    <property type="term" value="F:nucleic acid binding"/>
    <property type="evidence" value="ECO:0007669"/>
    <property type="project" value="InterPro"/>
</dbReference>